<reference evidence="3" key="3">
    <citation type="submission" date="2023-05" db="EMBL/GenBank/DDBJ databases">
        <title>High-quality long-read genome of Scophthalmus maximus.</title>
        <authorList>
            <person name="Lien S."/>
            <person name="Martinez P."/>
        </authorList>
    </citation>
    <scope>NUCLEOTIDE SEQUENCE [LARGE SCALE GENOMIC DNA]</scope>
</reference>
<accession>A0A2U9BYU1</accession>
<dbReference type="Proteomes" id="UP000694558">
    <property type="component" value="Chromosome 11"/>
</dbReference>
<dbReference type="OMA" id="SRWENSH"/>
<dbReference type="GeneTree" id="ENSGT01030000234841"/>
<dbReference type="PANTHER" id="PTHR38503">
    <property type="entry name" value="SMALL INTEGRAL MEMBRANE PROTEIN 1"/>
    <property type="match status" value="1"/>
</dbReference>
<name>A0A2U9BYU1_SCOMX</name>
<keyword evidence="1" id="KW-0472">Membrane</keyword>
<reference evidence="3" key="2">
    <citation type="submission" date="2020-05" db="EMBL/GenBank/DDBJ databases">
        <authorList>
            <person name="Moser M."/>
        </authorList>
    </citation>
    <scope>NUCLEOTIDE SEQUENCE [LARGE SCALE GENOMIC DNA]</scope>
</reference>
<gene>
    <name evidence="2" type="ORF">SMAX5B_002658</name>
</gene>
<sequence>MDSNSGGSVQYDRWNEDNINMNVEASQSTTRRIHDRVCIGSTGIAVKTAGALAALVSIYIIGYVTGYYIHKC</sequence>
<dbReference type="PANTHER" id="PTHR38503:SF1">
    <property type="entry name" value="SMALL INTEGRAL MEMBRANE PROTEIN 1"/>
    <property type="match status" value="1"/>
</dbReference>
<dbReference type="Ensembl" id="ENSSMAT00000014956.2">
    <property type="protein sequence ID" value="ENSSMAP00000014763.1"/>
    <property type="gene ID" value="ENSSMAG00000028131.1"/>
</dbReference>
<dbReference type="AlphaFoldDB" id="A0A2U9BYU1"/>
<reference evidence="3" key="4">
    <citation type="submission" date="2025-05" db="UniProtKB">
        <authorList>
            <consortium name="Ensembl"/>
        </authorList>
    </citation>
    <scope>IDENTIFICATION</scope>
</reference>
<feature type="transmembrane region" description="Helical" evidence="1">
    <location>
        <begin position="49"/>
        <end position="69"/>
    </location>
</feature>
<evidence type="ECO:0000313" key="2">
    <source>
        <dbReference type="EMBL" id="AWP09328.1"/>
    </source>
</evidence>
<evidence type="ECO:0000313" key="3">
    <source>
        <dbReference type="Ensembl" id="ENSSMAP00000014763.1"/>
    </source>
</evidence>
<dbReference type="InterPro" id="IPR031744">
    <property type="entry name" value="SMIM1"/>
</dbReference>
<keyword evidence="1" id="KW-0812">Transmembrane</keyword>
<proteinExistence type="predicted"/>
<keyword evidence="1" id="KW-1133">Transmembrane helix</keyword>
<organism evidence="2 4">
    <name type="scientific">Scophthalmus maximus</name>
    <name type="common">Turbot</name>
    <name type="synonym">Psetta maxima</name>
    <dbReference type="NCBI Taxonomy" id="52904"/>
    <lineage>
        <taxon>Eukaryota</taxon>
        <taxon>Metazoa</taxon>
        <taxon>Chordata</taxon>
        <taxon>Craniata</taxon>
        <taxon>Vertebrata</taxon>
        <taxon>Euteleostomi</taxon>
        <taxon>Actinopterygii</taxon>
        <taxon>Neopterygii</taxon>
        <taxon>Teleostei</taxon>
        <taxon>Neoteleostei</taxon>
        <taxon>Acanthomorphata</taxon>
        <taxon>Carangaria</taxon>
        <taxon>Pleuronectiformes</taxon>
        <taxon>Pleuronectoidei</taxon>
        <taxon>Scophthalmidae</taxon>
        <taxon>Scophthalmus</taxon>
    </lineage>
</organism>
<evidence type="ECO:0000313" key="4">
    <source>
        <dbReference type="Proteomes" id="UP000246464"/>
    </source>
</evidence>
<keyword evidence="4" id="KW-1185">Reference proteome</keyword>
<dbReference type="Proteomes" id="UP000246464">
    <property type="component" value="Chromosome 11"/>
</dbReference>
<protein>
    <submittedName>
        <fullName evidence="2">Putative small integral membrane protein 1</fullName>
    </submittedName>
</protein>
<dbReference type="EMBL" id="CP026253">
    <property type="protein sequence ID" value="AWP09328.1"/>
    <property type="molecule type" value="Genomic_DNA"/>
</dbReference>
<reference evidence="2 4" key="1">
    <citation type="submission" date="2017-12" db="EMBL/GenBank/DDBJ databases">
        <title>Integrating genomic resources of turbot (Scophthalmus maximus) in depth evaluation of genetic and physical mapping variation across individuals.</title>
        <authorList>
            <person name="Martinez P."/>
        </authorList>
    </citation>
    <scope>NUCLEOTIDE SEQUENCE [LARGE SCALE GENOMIC DNA]</scope>
</reference>
<evidence type="ECO:0000256" key="1">
    <source>
        <dbReference type="SAM" id="Phobius"/>
    </source>
</evidence>
<dbReference type="Pfam" id="PF15875">
    <property type="entry name" value="DUF4731"/>
    <property type="match status" value="1"/>
</dbReference>